<feature type="compositionally biased region" description="Acidic residues" evidence="1">
    <location>
        <begin position="397"/>
        <end position="410"/>
    </location>
</feature>
<evidence type="ECO:0000256" key="1">
    <source>
        <dbReference type="SAM" id="MobiDB-lite"/>
    </source>
</evidence>
<accession>A0A8J5QDQ7</accession>
<sequence length="842" mass="90439">MGSCVNSIEFSDDYDDWPFAGPTFTEWAVDMSWEIDGSKVAPGDTFELYMLCVYKVTSYDDPIELRAGDIVYATCLPVHGEVSLFYSYLKCTIEDTVTPDLLVQGEVEFPVVFNAGGTSGDSDLICAEYFQEGENTIRFTDNSGDLLEATAVFEGGALGPPVDDIVFHNREIPDSRYQAHDLLAGNCENGYKSGTLGMNLRSGGSFICDSVKAAITDQLNDWFIPANASPYPFEVECTETNITVNYGEIPAGYRPFMDSILIPPSGLEQYVMQYVNRYTCADSIDEEDKSLILAWEAYVDYEPPEAEGTKYEYVTSTGDGHRISTLPYDEGALTVTILVEVPIPTVTVTTEYHGDSTSCTLIYTATPGETASVLCYEPIDPEPTPVDPESTPVDPESTPEDPESTPDDPESTPGDPESTPVDPESTPEDPESTPEDPESTPVDPEPTPEDPESTPVDPEPTPEDPESTPVDPEPTPEDPESTPEDPESTPVDPEPTPVDPESTPEDPESTPVDPESTPIDPEPTPVDPESTPVDPESTPVDPESTPADPASTPIEPESTPADHESTPGELESTPGEPESTPGEPESTPGEPESTPVDATTPDEPETTPEITPDEVTTADEPESKPTTSPDEETVESLDSTPRPKSPSSPGSSPSEKSEIDVSTKCVKQCQRLSPVCLCHWKTFLYERTTTATTISVPECTKDGRVKTVTVCENKTCSVTTTWIASTKTVEQPGAVISPKTQPSPAAPTKTDKQPVPVPVHSCPTGKPCSVQPSPAPENPRPAPAPEQPAPQPAPEQPAPVPEQPEVVASQKPEPEETMVLADSGSLGLVSSFVIFFSIVMLL</sequence>
<feature type="region of interest" description="Disordered" evidence="1">
    <location>
        <begin position="375"/>
        <end position="659"/>
    </location>
</feature>
<feature type="compositionally biased region" description="Acidic residues" evidence="1">
    <location>
        <begin position="425"/>
        <end position="438"/>
    </location>
</feature>
<comment type="caution">
    <text evidence="3">The sequence shown here is derived from an EMBL/GenBank/DDBJ whole genome shotgun (WGS) entry which is preliminary data.</text>
</comment>
<dbReference type="InterPro" id="IPR033504">
    <property type="entry name" value="ALS"/>
</dbReference>
<dbReference type="Pfam" id="PF11766">
    <property type="entry name" value="Candida_ALS_N"/>
    <property type="match status" value="1"/>
</dbReference>
<feature type="domain" description="Agglutinin-like protein N-terminal" evidence="2">
    <location>
        <begin position="32"/>
        <end position="280"/>
    </location>
</feature>
<organism evidence="3 4">
    <name type="scientific">[Candida] subhashii</name>
    <dbReference type="NCBI Taxonomy" id="561895"/>
    <lineage>
        <taxon>Eukaryota</taxon>
        <taxon>Fungi</taxon>
        <taxon>Dikarya</taxon>
        <taxon>Ascomycota</taxon>
        <taxon>Saccharomycotina</taxon>
        <taxon>Pichiomycetes</taxon>
        <taxon>Debaryomycetaceae</taxon>
        <taxon>Spathaspora</taxon>
    </lineage>
</organism>
<feature type="compositionally biased region" description="Low complexity" evidence="1">
    <location>
        <begin position="639"/>
        <end position="654"/>
    </location>
</feature>
<feature type="compositionally biased region" description="Acidic residues" evidence="1">
    <location>
        <begin position="474"/>
        <end position="487"/>
    </location>
</feature>
<evidence type="ECO:0000313" key="3">
    <source>
        <dbReference type="EMBL" id="KAG7660564.1"/>
    </source>
</evidence>
<dbReference type="AlphaFoldDB" id="A0A8J5QDQ7"/>
<protein>
    <recommendedName>
        <fullName evidence="2">Agglutinin-like protein N-terminal domain-containing protein</fullName>
    </recommendedName>
</protein>
<name>A0A8J5QDQ7_9ASCO</name>
<feature type="compositionally biased region" description="Pro residues" evidence="1">
    <location>
        <begin position="773"/>
        <end position="802"/>
    </location>
</feature>
<dbReference type="SMART" id="SM01056">
    <property type="entry name" value="Candida_ALS_N"/>
    <property type="match status" value="1"/>
</dbReference>
<proteinExistence type="predicted"/>
<dbReference type="RefSeq" id="XP_049260797.1">
    <property type="nucleotide sequence ID" value="XM_049410108.1"/>
</dbReference>
<feature type="region of interest" description="Disordered" evidence="1">
    <location>
        <begin position="733"/>
        <end position="818"/>
    </location>
</feature>
<feature type="compositionally biased region" description="Low complexity" evidence="1">
    <location>
        <begin position="567"/>
        <end position="599"/>
    </location>
</feature>
<dbReference type="EMBL" id="JAGSYN010000277">
    <property type="protein sequence ID" value="KAG7660564.1"/>
    <property type="molecule type" value="Genomic_DNA"/>
</dbReference>
<reference evidence="3 4" key="1">
    <citation type="journal article" date="2021" name="DNA Res.">
        <title>Genome analysis of Candida subhashii reveals its hybrid nature and dual mitochondrial genome conformations.</title>
        <authorList>
            <person name="Mixao V."/>
            <person name="Hegedusova E."/>
            <person name="Saus E."/>
            <person name="Pryszcz L.P."/>
            <person name="Cillingova A."/>
            <person name="Nosek J."/>
            <person name="Gabaldon T."/>
        </authorList>
    </citation>
    <scope>NUCLEOTIDE SEQUENCE [LARGE SCALE GENOMIC DNA]</scope>
    <source>
        <strain evidence="3 4">CBS 10753</strain>
    </source>
</reference>
<dbReference type="GeneID" id="73472783"/>
<evidence type="ECO:0000259" key="2">
    <source>
        <dbReference type="SMART" id="SM01056"/>
    </source>
</evidence>
<dbReference type="PANTHER" id="PTHR33793:SF2">
    <property type="entry name" value="AGGLUTININ-LIKE PROTEIN 6"/>
    <property type="match status" value="1"/>
</dbReference>
<evidence type="ECO:0000313" key="4">
    <source>
        <dbReference type="Proteomes" id="UP000694255"/>
    </source>
</evidence>
<dbReference type="OrthoDB" id="3981162at2759"/>
<dbReference type="PANTHER" id="PTHR33793">
    <property type="entry name" value="ALPHA-AGGLUTININ"/>
    <property type="match status" value="1"/>
</dbReference>
<dbReference type="GO" id="GO:0007155">
    <property type="term" value="P:cell adhesion"/>
    <property type="evidence" value="ECO:0007669"/>
    <property type="project" value="InterPro"/>
</dbReference>
<gene>
    <name evidence="3" type="ORF">J8A68_005983</name>
</gene>
<dbReference type="InterPro" id="IPR024672">
    <property type="entry name" value="Agglutinin-like_N"/>
</dbReference>
<keyword evidence="4" id="KW-1185">Reference proteome</keyword>
<dbReference type="Proteomes" id="UP000694255">
    <property type="component" value="Unassembled WGS sequence"/>
</dbReference>